<dbReference type="SUPFAM" id="SSF53756">
    <property type="entry name" value="UDP-Glycosyltransferase/glycogen phosphorylase"/>
    <property type="match status" value="1"/>
</dbReference>
<dbReference type="GO" id="GO:0016757">
    <property type="term" value="F:glycosyltransferase activity"/>
    <property type="evidence" value="ECO:0007669"/>
    <property type="project" value="InterPro"/>
</dbReference>
<proteinExistence type="predicted"/>
<accession>A0A178XZA3</accession>
<evidence type="ECO:0000259" key="1">
    <source>
        <dbReference type="Pfam" id="PF00534"/>
    </source>
</evidence>
<dbReference type="InterPro" id="IPR001296">
    <property type="entry name" value="Glyco_trans_1"/>
</dbReference>
<evidence type="ECO:0000313" key="4">
    <source>
        <dbReference type="Proteomes" id="UP000094025"/>
    </source>
</evidence>
<dbReference type="CDD" id="cd03820">
    <property type="entry name" value="GT4_AmsD-like"/>
    <property type="match status" value="1"/>
</dbReference>
<dbReference type="Proteomes" id="UP000094025">
    <property type="component" value="Unassembled WGS sequence"/>
</dbReference>
<evidence type="ECO:0000313" key="3">
    <source>
        <dbReference type="EMBL" id="OAP39805.1"/>
    </source>
</evidence>
<sequence length="382" mass="41811">MNDGPNSWAFAVSRLSGARITIVAPALGAGGTEHVVNLIANHWTSIGCAVTLITLERGDAKPYYDFDARISIERLGLPPQKTSKLRSGALVLQRIQGLRSAIRRSRPDFVLSFLTRTNVLTLLATIGLAVPVIVSERNNPALQPFGPAWKWLQRSLYPRAFGLVTMTRGALDYFPQTMRRRGWVIANAVDLPAGWQKRRGNNVLTAVGRLTRQKGFDLLLEAFARIAAKHAGWKLVIWGEGEDRKSLEALRDELGLEDRVEMPGVTDRPGQWVETADIFVLSSRYEGWGIVLLEAMAAGLPVVSFACEWGPCDMVKHGEDGILVPGNDVEALSEALSNIIGDAALRDRLAVNAASSAKKYLPERILAEWDSVAASTLERPVA</sequence>
<dbReference type="STRING" id="1472378.AU381_09630"/>
<dbReference type="InterPro" id="IPR028098">
    <property type="entry name" value="Glyco_trans_4-like_N"/>
</dbReference>
<keyword evidence="4" id="KW-1185">Reference proteome</keyword>
<dbReference type="PANTHER" id="PTHR12526">
    <property type="entry name" value="GLYCOSYLTRANSFERASE"/>
    <property type="match status" value="1"/>
</dbReference>
<reference evidence="3 4" key="1">
    <citation type="journal article" date="2016" name="Int. J. Syst. Evol. Microbiol.">
        <title>Ensifer glycinis sp. nov., an novel rhizobial species associated with Glycine spp.</title>
        <authorList>
            <person name="Yan H."/>
            <person name="Yan J."/>
            <person name="Sui X.H."/>
            <person name="Wang E.T."/>
            <person name="Chen W.X."/>
            <person name="Zhang X.X."/>
            <person name="Chen W.F."/>
        </authorList>
    </citation>
    <scope>NUCLEOTIDE SEQUENCE [LARGE SCALE GENOMIC DNA]</scope>
    <source>
        <strain evidence="3 4">CCBAU 23380</strain>
    </source>
</reference>
<dbReference type="Pfam" id="PF00534">
    <property type="entry name" value="Glycos_transf_1"/>
    <property type="match status" value="1"/>
</dbReference>
<dbReference type="AlphaFoldDB" id="A0A178XZA3"/>
<feature type="domain" description="Glycosyltransferase subfamily 4-like N-terminal" evidence="2">
    <location>
        <begin position="30"/>
        <end position="176"/>
    </location>
</feature>
<dbReference type="EMBL" id="LPUX01000055">
    <property type="protein sequence ID" value="OAP39805.1"/>
    <property type="molecule type" value="Genomic_DNA"/>
</dbReference>
<dbReference type="Pfam" id="PF13579">
    <property type="entry name" value="Glyco_trans_4_4"/>
    <property type="match status" value="1"/>
</dbReference>
<comment type="caution">
    <text evidence="3">The sequence shown here is derived from an EMBL/GenBank/DDBJ whole genome shotgun (WGS) entry which is preliminary data.</text>
</comment>
<organism evidence="3 4">
    <name type="scientific">Sinorhizobium glycinis</name>
    <dbReference type="NCBI Taxonomy" id="1472378"/>
    <lineage>
        <taxon>Bacteria</taxon>
        <taxon>Pseudomonadati</taxon>
        <taxon>Pseudomonadota</taxon>
        <taxon>Alphaproteobacteria</taxon>
        <taxon>Hyphomicrobiales</taxon>
        <taxon>Rhizobiaceae</taxon>
        <taxon>Sinorhizobium/Ensifer group</taxon>
        <taxon>Sinorhizobium</taxon>
    </lineage>
</organism>
<dbReference type="RefSeq" id="WP_064241943.1">
    <property type="nucleotide sequence ID" value="NZ_LPUX01000055.1"/>
</dbReference>
<dbReference type="Gene3D" id="3.40.50.2000">
    <property type="entry name" value="Glycogen Phosphorylase B"/>
    <property type="match status" value="2"/>
</dbReference>
<evidence type="ECO:0000259" key="2">
    <source>
        <dbReference type="Pfam" id="PF13579"/>
    </source>
</evidence>
<dbReference type="OrthoDB" id="9781738at2"/>
<protein>
    <submittedName>
        <fullName evidence="3">Amylovoran biosynthesis protein AmsD</fullName>
    </submittedName>
</protein>
<gene>
    <name evidence="3" type="ORF">AU381_09630</name>
</gene>
<name>A0A178XZA3_9HYPH</name>
<feature type="domain" description="Glycosyl transferase family 1" evidence="1">
    <location>
        <begin position="195"/>
        <end position="354"/>
    </location>
</feature>